<dbReference type="PROSITE" id="PS00099">
    <property type="entry name" value="THIOLASE_3"/>
    <property type="match status" value="1"/>
</dbReference>
<dbReference type="FunFam" id="3.40.47.10:FF:000010">
    <property type="entry name" value="Acetyl-CoA acetyltransferase (Thiolase)"/>
    <property type="match status" value="1"/>
</dbReference>
<sequence>MSQNLFIVAAKRTPFGAFGGKLKHLTANELGGLASKAALADLPKGTPVDSVVFGNVAQTSNDAAYLARHVGHRAGLPIHTPALTVNRLCGSGFQSIINAAHEILCNESQIVLTGGSESMSQSPYALRDIRWGTRYGVDLKAEDTLAAALVDRFPTQTPMGITAENLAKQYKLTRQDCDRYALQSQQRWAKGQEAGVFKHEIAPVTVPGKKRGTTEEFAVDEHARPQTTIETLAKLPSVFIKETGTVTAGNASGISDGAAAVVVASEKAVKQHALKPLARIVSWHVVGVEPTIMGIGPVPAIQGALKKANLSLKDMDLIEVNEAFAAQYLAVAKELGLDNDKTNLNGGAIALGHPLGASGARIMTHLAHALAMGKGKYAVGSACIGGGQGIAIVLERV</sequence>
<evidence type="ECO:0000256" key="1">
    <source>
        <dbReference type="ARBA" id="ARBA00010982"/>
    </source>
</evidence>
<reference evidence="8 9" key="1">
    <citation type="submission" date="2016-07" db="EMBL/GenBank/DDBJ databases">
        <title>Pervasive Adenine N6-methylation of Active Genes in Fungi.</title>
        <authorList>
            <consortium name="DOE Joint Genome Institute"/>
            <person name="Mondo S.J."/>
            <person name="Dannebaum R.O."/>
            <person name="Kuo R.C."/>
            <person name="Labutti K."/>
            <person name="Haridas S."/>
            <person name="Kuo A."/>
            <person name="Salamov A."/>
            <person name="Ahrendt S.R."/>
            <person name="Lipzen A."/>
            <person name="Sullivan W."/>
            <person name="Andreopoulos W.B."/>
            <person name="Clum A."/>
            <person name="Lindquist E."/>
            <person name="Daum C."/>
            <person name="Ramamoorthy G.K."/>
            <person name="Gryganskyi A."/>
            <person name="Culley D."/>
            <person name="Magnuson J.K."/>
            <person name="James T.Y."/>
            <person name="O'Malley M.A."/>
            <person name="Stajich J.E."/>
            <person name="Spatafora J.W."/>
            <person name="Visel A."/>
            <person name="Grigoriev I.V."/>
        </authorList>
    </citation>
    <scope>NUCLEOTIDE SEQUENCE [LARGE SCALE GENOMIC DNA]</scope>
    <source>
        <strain evidence="8 9">PL171</strain>
    </source>
</reference>
<comment type="similarity">
    <text evidence="1 5">Belongs to the thiolase-like superfamily. Thiolase family.</text>
</comment>
<evidence type="ECO:0000256" key="4">
    <source>
        <dbReference type="PIRSR" id="PIRSR000429-1"/>
    </source>
</evidence>
<dbReference type="OrthoDB" id="5404651at2759"/>
<evidence type="ECO:0000259" key="7">
    <source>
        <dbReference type="Pfam" id="PF02803"/>
    </source>
</evidence>
<evidence type="ECO:0000256" key="3">
    <source>
        <dbReference type="ARBA" id="ARBA00023315"/>
    </source>
</evidence>
<dbReference type="Pfam" id="PF00108">
    <property type="entry name" value="Thiolase_N"/>
    <property type="match status" value="1"/>
</dbReference>
<keyword evidence="9" id="KW-1185">Reference proteome</keyword>
<keyword evidence="3 5" id="KW-0012">Acyltransferase</keyword>
<evidence type="ECO:0000313" key="8">
    <source>
        <dbReference type="EMBL" id="ORZ36169.1"/>
    </source>
</evidence>
<dbReference type="InterPro" id="IPR020616">
    <property type="entry name" value="Thiolase_N"/>
</dbReference>
<dbReference type="GO" id="GO:0006635">
    <property type="term" value="P:fatty acid beta-oxidation"/>
    <property type="evidence" value="ECO:0007669"/>
    <property type="project" value="TreeGrafter"/>
</dbReference>
<dbReference type="PIRSF" id="PIRSF000429">
    <property type="entry name" value="Ac-CoA_Ac_transf"/>
    <property type="match status" value="1"/>
</dbReference>
<keyword evidence="2 5" id="KW-0808">Transferase</keyword>
<comment type="caution">
    <text evidence="8">The sequence shown here is derived from an EMBL/GenBank/DDBJ whole genome shotgun (WGS) entry which is preliminary data.</text>
</comment>
<dbReference type="SUPFAM" id="SSF53901">
    <property type="entry name" value="Thiolase-like"/>
    <property type="match status" value="2"/>
</dbReference>
<dbReference type="InterPro" id="IPR020610">
    <property type="entry name" value="Thiolase_AS"/>
</dbReference>
<dbReference type="InterPro" id="IPR016039">
    <property type="entry name" value="Thiolase-like"/>
</dbReference>
<protein>
    <submittedName>
        <fullName evidence="8">Thiolase, N-terminal domain-domain-containing protein</fullName>
    </submittedName>
</protein>
<dbReference type="EMBL" id="MCFL01000018">
    <property type="protein sequence ID" value="ORZ36169.1"/>
    <property type="molecule type" value="Genomic_DNA"/>
</dbReference>
<dbReference type="AlphaFoldDB" id="A0A1Y2HNQ0"/>
<dbReference type="GO" id="GO:0003985">
    <property type="term" value="F:acetyl-CoA C-acetyltransferase activity"/>
    <property type="evidence" value="ECO:0007669"/>
    <property type="project" value="TreeGrafter"/>
</dbReference>
<feature type="domain" description="Thiolase N-terminal" evidence="6">
    <location>
        <begin position="6"/>
        <end position="266"/>
    </location>
</feature>
<dbReference type="InterPro" id="IPR020617">
    <property type="entry name" value="Thiolase_C"/>
</dbReference>
<feature type="domain" description="Thiolase C-terminal" evidence="7">
    <location>
        <begin position="274"/>
        <end position="396"/>
    </location>
</feature>
<name>A0A1Y2HNQ0_9FUNG</name>
<dbReference type="NCBIfam" id="TIGR01930">
    <property type="entry name" value="AcCoA-C-Actrans"/>
    <property type="match status" value="1"/>
</dbReference>
<feature type="active site" description="Acyl-thioester intermediate" evidence="4">
    <location>
        <position position="89"/>
    </location>
</feature>
<evidence type="ECO:0000256" key="5">
    <source>
        <dbReference type="RuleBase" id="RU003557"/>
    </source>
</evidence>
<dbReference type="PROSITE" id="PS00098">
    <property type="entry name" value="THIOLASE_1"/>
    <property type="match status" value="1"/>
</dbReference>
<dbReference type="Gene3D" id="3.40.47.10">
    <property type="match status" value="2"/>
</dbReference>
<dbReference type="PANTHER" id="PTHR18919:SF107">
    <property type="entry name" value="ACETYL-COA ACETYLTRANSFERASE, CYTOSOLIC"/>
    <property type="match status" value="1"/>
</dbReference>
<feature type="active site" description="Proton acceptor" evidence="4">
    <location>
        <position position="353"/>
    </location>
</feature>
<proteinExistence type="inferred from homology"/>
<organism evidence="8 9">
    <name type="scientific">Catenaria anguillulae PL171</name>
    <dbReference type="NCBI Taxonomy" id="765915"/>
    <lineage>
        <taxon>Eukaryota</taxon>
        <taxon>Fungi</taxon>
        <taxon>Fungi incertae sedis</taxon>
        <taxon>Blastocladiomycota</taxon>
        <taxon>Blastocladiomycetes</taxon>
        <taxon>Blastocladiales</taxon>
        <taxon>Catenariaceae</taxon>
        <taxon>Catenaria</taxon>
    </lineage>
</organism>
<dbReference type="STRING" id="765915.A0A1Y2HNQ0"/>
<accession>A0A1Y2HNQ0</accession>
<evidence type="ECO:0000259" key="6">
    <source>
        <dbReference type="Pfam" id="PF00108"/>
    </source>
</evidence>
<dbReference type="InterPro" id="IPR020615">
    <property type="entry name" value="Thiolase_acyl_enz_int_AS"/>
</dbReference>
<evidence type="ECO:0000313" key="9">
    <source>
        <dbReference type="Proteomes" id="UP000193411"/>
    </source>
</evidence>
<dbReference type="PANTHER" id="PTHR18919">
    <property type="entry name" value="ACETYL-COA C-ACYLTRANSFERASE"/>
    <property type="match status" value="1"/>
</dbReference>
<dbReference type="PROSITE" id="PS00737">
    <property type="entry name" value="THIOLASE_2"/>
    <property type="match status" value="1"/>
</dbReference>
<feature type="active site" description="Proton acceptor" evidence="4">
    <location>
        <position position="383"/>
    </location>
</feature>
<dbReference type="Proteomes" id="UP000193411">
    <property type="component" value="Unassembled WGS sequence"/>
</dbReference>
<gene>
    <name evidence="8" type="ORF">BCR44DRAFT_1389223</name>
</gene>
<dbReference type="CDD" id="cd00751">
    <property type="entry name" value="thiolase"/>
    <property type="match status" value="1"/>
</dbReference>
<dbReference type="InterPro" id="IPR020613">
    <property type="entry name" value="Thiolase_CS"/>
</dbReference>
<dbReference type="GO" id="GO:0005739">
    <property type="term" value="C:mitochondrion"/>
    <property type="evidence" value="ECO:0007669"/>
    <property type="project" value="TreeGrafter"/>
</dbReference>
<dbReference type="Pfam" id="PF02803">
    <property type="entry name" value="Thiolase_C"/>
    <property type="match status" value="1"/>
</dbReference>
<dbReference type="InterPro" id="IPR002155">
    <property type="entry name" value="Thiolase"/>
</dbReference>
<evidence type="ECO:0000256" key="2">
    <source>
        <dbReference type="ARBA" id="ARBA00022679"/>
    </source>
</evidence>